<dbReference type="EMBL" id="JBHULC010000003">
    <property type="protein sequence ID" value="MFD2519752.1"/>
    <property type="molecule type" value="Genomic_DNA"/>
</dbReference>
<keyword evidence="9" id="KW-0460">Magnesium</keyword>
<keyword evidence="7" id="KW-0547">Nucleotide-binding</keyword>
<evidence type="ECO:0000313" key="11">
    <source>
        <dbReference type="EMBL" id="MFD2519752.1"/>
    </source>
</evidence>
<protein>
    <recommendedName>
        <fullName evidence="3">tRNA threonylcarbamoyladenosine biosynthesis protein TsaE</fullName>
    </recommendedName>
    <alternativeName>
        <fullName evidence="10">t(6)A37 threonylcarbamoyladenosine biosynthesis protein TsaE</fullName>
    </alternativeName>
</protein>
<evidence type="ECO:0000256" key="10">
    <source>
        <dbReference type="ARBA" id="ARBA00032441"/>
    </source>
</evidence>
<evidence type="ECO:0000256" key="1">
    <source>
        <dbReference type="ARBA" id="ARBA00004496"/>
    </source>
</evidence>
<sequence>MIYNITDLEEIAKQIIGQAGDKTIWIFEGEMGAGKTTLIKAICKQLGVLSAVQSPTFSIVNEYLTAEGNIIYHFDFYRLKRESEALDFGIEEYFDSGDICLLEWAEKVESLLPENCYTIQITVIDENSRNLQLN</sequence>
<dbReference type="InterPro" id="IPR003442">
    <property type="entry name" value="T6A_TsaE"/>
</dbReference>
<dbReference type="RefSeq" id="WP_340236392.1">
    <property type="nucleotide sequence ID" value="NZ_JBBEWC010000006.1"/>
</dbReference>
<evidence type="ECO:0000256" key="7">
    <source>
        <dbReference type="ARBA" id="ARBA00022741"/>
    </source>
</evidence>
<dbReference type="Proteomes" id="UP001597510">
    <property type="component" value="Unassembled WGS sequence"/>
</dbReference>
<gene>
    <name evidence="11" type="primary">tsaE</name>
    <name evidence="11" type="ORF">ACFSR2_02580</name>
</gene>
<keyword evidence="4" id="KW-0963">Cytoplasm</keyword>
<accession>A0ABW5J318</accession>
<dbReference type="Gene3D" id="3.40.50.300">
    <property type="entry name" value="P-loop containing nucleotide triphosphate hydrolases"/>
    <property type="match status" value="1"/>
</dbReference>
<dbReference type="InterPro" id="IPR027417">
    <property type="entry name" value="P-loop_NTPase"/>
</dbReference>
<evidence type="ECO:0000256" key="4">
    <source>
        <dbReference type="ARBA" id="ARBA00022490"/>
    </source>
</evidence>
<dbReference type="CDD" id="cd02019">
    <property type="entry name" value="NK"/>
    <property type="match status" value="1"/>
</dbReference>
<evidence type="ECO:0000256" key="6">
    <source>
        <dbReference type="ARBA" id="ARBA00022723"/>
    </source>
</evidence>
<keyword evidence="5" id="KW-0819">tRNA processing</keyword>
<dbReference type="SUPFAM" id="SSF52540">
    <property type="entry name" value="P-loop containing nucleoside triphosphate hydrolases"/>
    <property type="match status" value="1"/>
</dbReference>
<dbReference type="NCBIfam" id="TIGR00150">
    <property type="entry name" value="T6A_YjeE"/>
    <property type="match status" value="1"/>
</dbReference>
<dbReference type="PANTHER" id="PTHR33540:SF2">
    <property type="entry name" value="TRNA THREONYLCARBAMOYLADENOSINE BIOSYNTHESIS PROTEIN TSAE"/>
    <property type="match status" value="1"/>
</dbReference>
<evidence type="ECO:0000256" key="8">
    <source>
        <dbReference type="ARBA" id="ARBA00022840"/>
    </source>
</evidence>
<comment type="caution">
    <text evidence="11">The sequence shown here is derived from an EMBL/GenBank/DDBJ whole genome shotgun (WGS) entry which is preliminary data.</text>
</comment>
<keyword evidence="12" id="KW-1185">Reference proteome</keyword>
<evidence type="ECO:0000256" key="5">
    <source>
        <dbReference type="ARBA" id="ARBA00022694"/>
    </source>
</evidence>
<organism evidence="11 12">
    <name type="scientific">Emticicia soli</name>
    <dbReference type="NCBI Taxonomy" id="2027878"/>
    <lineage>
        <taxon>Bacteria</taxon>
        <taxon>Pseudomonadati</taxon>
        <taxon>Bacteroidota</taxon>
        <taxon>Cytophagia</taxon>
        <taxon>Cytophagales</taxon>
        <taxon>Leadbetterellaceae</taxon>
        <taxon>Emticicia</taxon>
    </lineage>
</organism>
<dbReference type="Pfam" id="PF02367">
    <property type="entry name" value="TsaE"/>
    <property type="match status" value="1"/>
</dbReference>
<keyword evidence="6" id="KW-0479">Metal-binding</keyword>
<proteinExistence type="inferred from homology"/>
<comment type="subcellular location">
    <subcellularLocation>
        <location evidence="1">Cytoplasm</location>
    </subcellularLocation>
</comment>
<keyword evidence="8" id="KW-0067">ATP-binding</keyword>
<evidence type="ECO:0000256" key="3">
    <source>
        <dbReference type="ARBA" id="ARBA00019010"/>
    </source>
</evidence>
<evidence type="ECO:0000256" key="9">
    <source>
        <dbReference type="ARBA" id="ARBA00022842"/>
    </source>
</evidence>
<dbReference type="PANTHER" id="PTHR33540">
    <property type="entry name" value="TRNA THREONYLCARBAMOYLADENOSINE BIOSYNTHESIS PROTEIN TSAE"/>
    <property type="match status" value="1"/>
</dbReference>
<evidence type="ECO:0000256" key="2">
    <source>
        <dbReference type="ARBA" id="ARBA00007599"/>
    </source>
</evidence>
<evidence type="ECO:0000313" key="12">
    <source>
        <dbReference type="Proteomes" id="UP001597510"/>
    </source>
</evidence>
<name>A0ABW5J318_9BACT</name>
<comment type="similarity">
    <text evidence="2">Belongs to the TsaE family.</text>
</comment>
<reference evidence="12" key="1">
    <citation type="journal article" date="2019" name="Int. J. Syst. Evol. Microbiol.">
        <title>The Global Catalogue of Microorganisms (GCM) 10K type strain sequencing project: providing services to taxonomists for standard genome sequencing and annotation.</title>
        <authorList>
            <consortium name="The Broad Institute Genomics Platform"/>
            <consortium name="The Broad Institute Genome Sequencing Center for Infectious Disease"/>
            <person name="Wu L."/>
            <person name="Ma J."/>
        </authorList>
    </citation>
    <scope>NUCLEOTIDE SEQUENCE [LARGE SCALE GENOMIC DNA]</scope>
    <source>
        <strain evidence="12">KCTC 52344</strain>
    </source>
</reference>